<dbReference type="Gene3D" id="3.40.366.10">
    <property type="entry name" value="Malonyl-Coenzyme A Acyl Carrier Protein, domain 2"/>
    <property type="match status" value="1"/>
</dbReference>
<comment type="catalytic activity">
    <reaction evidence="4">
        <text>holo-[ACP] + malonyl-CoA = malonyl-[ACP] + CoA</text>
        <dbReference type="Rhea" id="RHEA:41792"/>
        <dbReference type="Rhea" id="RHEA-COMP:9623"/>
        <dbReference type="Rhea" id="RHEA-COMP:9685"/>
        <dbReference type="ChEBI" id="CHEBI:57287"/>
        <dbReference type="ChEBI" id="CHEBI:57384"/>
        <dbReference type="ChEBI" id="CHEBI:64479"/>
        <dbReference type="ChEBI" id="CHEBI:78449"/>
        <dbReference type="EC" id="2.3.1.39"/>
    </reaction>
</comment>
<dbReference type="PANTHER" id="PTHR42681">
    <property type="entry name" value="MALONYL-COA-ACYL CARRIER PROTEIN TRANSACYLASE, MITOCHONDRIAL"/>
    <property type="match status" value="1"/>
</dbReference>
<dbReference type="RefSeq" id="WP_263125640.1">
    <property type="nucleotide sequence ID" value="NZ_CP106753.1"/>
</dbReference>
<dbReference type="InterPro" id="IPR016035">
    <property type="entry name" value="Acyl_Trfase/lysoPLipase"/>
</dbReference>
<dbReference type="InterPro" id="IPR004410">
    <property type="entry name" value="Malonyl_CoA-ACP_transAc_FabD"/>
</dbReference>
<dbReference type="InterPro" id="IPR050858">
    <property type="entry name" value="Mal-CoA-ACP_Trans/PKS_FabD"/>
</dbReference>
<dbReference type="SMART" id="SM00827">
    <property type="entry name" value="PKS_AT"/>
    <property type="match status" value="1"/>
</dbReference>
<evidence type="ECO:0000256" key="3">
    <source>
        <dbReference type="ARBA" id="ARBA00023315"/>
    </source>
</evidence>
<proteinExistence type="predicted"/>
<organism evidence="6 7">
    <name type="scientific">Chitiniphilus purpureus</name>
    <dbReference type="NCBI Taxonomy" id="2981137"/>
    <lineage>
        <taxon>Bacteria</taxon>
        <taxon>Pseudomonadati</taxon>
        <taxon>Pseudomonadota</taxon>
        <taxon>Betaproteobacteria</taxon>
        <taxon>Neisseriales</taxon>
        <taxon>Chitinibacteraceae</taxon>
        <taxon>Chitiniphilus</taxon>
    </lineage>
</organism>
<dbReference type="PANTHER" id="PTHR42681:SF1">
    <property type="entry name" value="MALONYL-COA-ACYL CARRIER PROTEIN TRANSACYLASE, MITOCHONDRIAL"/>
    <property type="match status" value="1"/>
</dbReference>
<dbReference type="InterPro" id="IPR016036">
    <property type="entry name" value="Malonyl_transacylase_ACP-bd"/>
</dbReference>
<evidence type="ECO:0000256" key="4">
    <source>
        <dbReference type="ARBA" id="ARBA00048462"/>
    </source>
</evidence>
<protein>
    <recommendedName>
        <fullName evidence="1">[acyl-carrier-protein] S-malonyltransferase</fullName>
        <ecNumber evidence="1">2.3.1.39</ecNumber>
    </recommendedName>
</protein>
<gene>
    <name evidence="6" type="primary">fabD</name>
    <name evidence="6" type="ORF">N8I74_04010</name>
</gene>
<keyword evidence="7" id="KW-1185">Reference proteome</keyword>
<sequence>MKTYMFPGQGSQSKGMGEGLFERFQELTGQADAILGYSVRALCLQDARDELGNTRFTQPALYVVNALSYFKKREEDGAPDFLAGHSLGEFNALMAAGCFDFETGLRLVQKRGELMAQVSGGAMAAVLNASKEQIEETLREHGLNNIYLANYNTPSQIVISGLADEIARAEPLFQQGKVRYYPLATSGAFHSVFMREAMAQFKDYLASFRFAAPQIPVIANITARPYCDDALLDTLAGQIASTVRWSETVQYLLAQGVARGEAMVFEELGPGDVLTKLAKTVEVQTPRPVLDALAAQLQDDAPAAPARPGVVAEDKVRAWNRTHPVGTRVRSTLVDAADLETRSEAVVLFGHRAAVYLKGYNGYFDLDELTPA</sequence>
<dbReference type="InterPro" id="IPR014043">
    <property type="entry name" value="Acyl_transferase_dom"/>
</dbReference>
<dbReference type="Proteomes" id="UP001061302">
    <property type="component" value="Chromosome"/>
</dbReference>
<dbReference type="EC" id="2.3.1.39" evidence="1"/>
<dbReference type="NCBIfam" id="TIGR00128">
    <property type="entry name" value="fabD"/>
    <property type="match status" value="1"/>
</dbReference>
<dbReference type="SUPFAM" id="SSF55048">
    <property type="entry name" value="Probable ACP-binding domain of malonyl-CoA ACP transacylase"/>
    <property type="match status" value="1"/>
</dbReference>
<dbReference type="InterPro" id="IPR001227">
    <property type="entry name" value="Ac_transferase_dom_sf"/>
</dbReference>
<evidence type="ECO:0000313" key="6">
    <source>
        <dbReference type="EMBL" id="UXY16194.1"/>
    </source>
</evidence>
<keyword evidence="3 6" id="KW-0012">Acyltransferase</keyword>
<evidence type="ECO:0000256" key="1">
    <source>
        <dbReference type="ARBA" id="ARBA00013258"/>
    </source>
</evidence>
<dbReference type="Gene3D" id="3.30.70.250">
    <property type="entry name" value="Malonyl-CoA ACP transacylase, ACP-binding"/>
    <property type="match status" value="1"/>
</dbReference>
<dbReference type="EMBL" id="CP106753">
    <property type="protein sequence ID" value="UXY16194.1"/>
    <property type="molecule type" value="Genomic_DNA"/>
</dbReference>
<evidence type="ECO:0000259" key="5">
    <source>
        <dbReference type="SMART" id="SM00827"/>
    </source>
</evidence>
<dbReference type="Pfam" id="PF00698">
    <property type="entry name" value="Acyl_transf_1"/>
    <property type="match status" value="1"/>
</dbReference>
<keyword evidence="2 6" id="KW-0808">Transferase</keyword>
<dbReference type="GO" id="GO:0004314">
    <property type="term" value="F:[acyl-carrier-protein] S-malonyltransferase activity"/>
    <property type="evidence" value="ECO:0007669"/>
    <property type="project" value="UniProtKB-EC"/>
</dbReference>
<dbReference type="SUPFAM" id="SSF52151">
    <property type="entry name" value="FabD/lysophospholipase-like"/>
    <property type="match status" value="1"/>
</dbReference>
<name>A0ABY6DP92_9NEIS</name>
<evidence type="ECO:0000313" key="7">
    <source>
        <dbReference type="Proteomes" id="UP001061302"/>
    </source>
</evidence>
<accession>A0ABY6DP92</accession>
<feature type="domain" description="Malonyl-CoA:ACP transacylase (MAT)" evidence="5">
    <location>
        <begin position="5"/>
        <end position="300"/>
    </location>
</feature>
<evidence type="ECO:0000256" key="2">
    <source>
        <dbReference type="ARBA" id="ARBA00022679"/>
    </source>
</evidence>
<reference evidence="6" key="1">
    <citation type="submission" date="2022-10" db="EMBL/GenBank/DDBJ databases">
        <title>Chitiniphilus purpureus sp. nov., a novel chitin-degrading bacterium isolated from crawfish pond sediment.</title>
        <authorList>
            <person name="Li K."/>
        </authorList>
    </citation>
    <scope>NUCLEOTIDE SEQUENCE</scope>
    <source>
        <strain evidence="6">CD1</strain>
    </source>
</reference>